<dbReference type="Proteomes" id="UP000785679">
    <property type="component" value="Unassembled WGS sequence"/>
</dbReference>
<protein>
    <submittedName>
        <fullName evidence="1">Uncharacterized protein</fullName>
    </submittedName>
</protein>
<accession>A0A8J8P590</accession>
<comment type="caution">
    <text evidence="1">The sequence shown here is derived from an EMBL/GenBank/DDBJ whole genome shotgun (WGS) entry which is preliminary data.</text>
</comment>
<proteinExistence type="predicted"/>
<sequence length="92" mass="10676">MVAFMQTREVCSHEAPLRHQVVARDCFWVVLECLPSHLREEYELEKESCGPFSQNGSWSTQSLETRALILLWLASLNEFKPRDSLTDSKLSY</sequence>
<evidence type="ECO:0000313" key="1">
    <source>
        <dbReference type="EMBL" id="TNV86139.1"/>
    </source>
</evidence>
<gene>
    <name evidence="1" type="ORF">FGO68_gene16907</name>
</gene>
<reference evidence="1" key="1">
    <citation type="submission" date="2019-06" db="EMBL/GenBank/DDBJ databases">
        <authorList>
            <person name="Zheng W."/>
        </authorList>
    </citation>
    <scope>NUCLEOTIDE SEQUENCE</scope>
    <source>
        <strain evidence="1">QDHG01</strain>
    </source>
</reference>
<dbReference type="AlphaFoldDB" id="A0A8J8P590"/>
<dbReference type="EMBL" id="RRYP01001275">
    <property type="protein sequence ID" value="TNV86139.1"/>
    <property type="molecule type" value="Genomic_DNA"/>
</dbReference>
<keyword evidence="2" id="KW-1185">Reference proteome</keyword>
<name>A0A8J8P590_HALGN</name>
<evidence type="ECO:0000313" key="2">
    <source>
        <dbReference type="Proteomes" id="UP000785679"/>
    </source>
</evidence>
<organism evidence="1 2">
    <name type="scientific">Halteria grandinella</name>
    <dbReference type="NCBI Taxonomy" id="5974"/>
    <lineage>
        <taxon>Eukaryota</taxon>
        <taxon>Sar</taxon>
        <taxon>Alveolata</taxon>
        <taxon>Ciliophora</taxon>
        <taxon>Intramacronucleata</taxon>
        <taxon>Spirotrichea</taxon>
        <taxon>Stichotrichia</taxon>
        <taxon>Sporadotrichida</taxon>
        <taxon>Halteriidae</taxon>
        <taxon>Halteria</taxon>
    </lineage>
</organism>